<dbReference type="InterPro" id="IPR041577">
    <property type="entry name" value="RT_RNaseH_2"/>
</dbReference>
<dbReference type="InterPro" id="IPR036397">
    <property type="entry name" value="RNaseH_sf"/>
</dbReference>
<dbReference type="Pfam" id="PF17919">
    <property type="entry name" value="RT_RNaseH_2"/>
    <property type="match status" value="1"/>
</dbReference>
<dbReference type="InterPro" id="IPR021109">
    <property type="entry name" value="Peptidase_aspartic_dom_sf"/>
</dbReference>
<dbReference type="OMA" id="RIRIDWG"/>
<dbReference type="Proteomes" id="UP000472272">
    <property type="component" value="Chromosome 6"/>
</dbReference>
<dbReference type="Pfam" id="PF17921">
    <property type="entry name" value="Integrase_H2C2"/>
    <property type="match status" value="1"/>
</dbReference>
<keyword evidence="7" id="KW-1185">Reference proteome</keyword>
<dbReference type="InterPro" id="IPR012337">
    <property type="entry name" value="RNaseH-like_sf"/>
</dbReference>
<dbReference type="InterPro" id="IPR050951">
    <property type="entry name" value="Retrovirus_Pol_polyprotein"/>
</dbReference>
<evidence type="ECO:0000256" key="1">
    <source>
        <dbReference type="ARBA" id="ARBA00010879"/>
    </source>
</evidence>
<dbReference type="PROSITE" id="PS50994">
    <property type="entry name" value="INTEGRASE"/>
    <property type="match status" value="1"/>
</dbReference>
<dbReference type="Gene3D" id="3.10.20.370">
    <property type="match status" value="1"/>
</dbReference>
<dbReference type="AlphaFoldDB" id="A0A670HUV4"/>
<name>A0A670HUV4_PODMU</name>
<feature type="region of interest" description="Disordered" evidence="4">
    <location>
        <begin position="942"/>
        <end position="1032"/>
    </location>
</feature>
<comment type="similarity">
    <text evidence="1">Belongs to the beta type-B retroviral polymerase family. HERV class-II K(HML-2) pol subfamily.</text>
</comment>
<dbReference type="InterPro" id="IPR043502">
    <property type="entry name" value="DNA/RNA_pol_sf"/>
</dbReference>
<dbReference type="PANTHER" id="PTHR37984">
    <property type="entry name" value="PROTEIN CBG26694"/>
    <property type="match status" value="1"/>
</dbReference>
<protein>
    <recommendedName>
        <fullName evidence="3">Gypsy retrotransposon integrase-like protein 1</fullName>
        <ecNumber evidence="2">3.1.26.4</ecNumber>
    </recommendedName>
</protein>
<dbReference type="CDD" id="cd01647">
    <property type="entry name" value="RT_LTR"/>
    <property type="match status" value="1"/>
</dbReference>
<reference evidence="6" key="2">
    <citation type="submission" date="2025-08" db="UniProtKB">
        <authorList>
            <consortium name="Ensembl"/>
        </authorList>
    </citation>
    <scope>IDENTIFICATION</scope>
</reference>
<feature type="domain" description="Integrase catalytic" evidence="5">
    <location>
        <begin position="708"/>
        <end position="858"/>
    </location>
</feature>
<sequence>MEVDSGSGFTIVSDQTARTFFPRGKLPPLEPFPATLQSYSAGRIQVMGMCAVRVQFRDKQAVLKLVIVKGSRPSLLGTDWFPALGLSISGLNSIQTCPEMSEALCKEFAGLFNGKLGCYKGPPVDFELDPGVAPIRLKPRRVPFALQPKIEAELDKLVKQGVLSPVDSAKWETPIVTPLKANGEVRICADYKCTINKALRGNSYPIPVVSHLLAKLAGGKVFAKIDLAQAYQQLPVTPQSAEAQTIVTHKGAFRVNRLQFGVCVAPGIFQGLMERLLRGLPGVLPFFDDVLIAGKDPQELVARVRAVLLKFKEVGLQLKKGKCSFGVPTVDFLGFKIDASGVHPTDAKIKAIIEAPRPQNKTELQSFLGLINFYHSFLPQKASVAEPLHRLLQKKNVWRWGQGQQKAFDSLRGMLSSRSVLAHYDESKPLVLACDASQYGLGAVLSHREPDGSEKPISFYSRTLSPTERNYAQIDKEALAIVAGIKKFHDYVYGRHFSIETDHKPLLGLFNPNKQTPQILSPRMLRWSIFLNGFQYTLTHVPGKRLCHADALSRLPLPGGSNEDPAPAEHIMMLETLPGAPVTATDIAEKMRKDAVLSRVLTWVGRGWPGGPHEDKFRPYATRQHELSMHKGCLLWGDRVIIPAPLRNRVLETLHMGHPGMVRMKSLARCYVWWPGMDQNIEQWVRTCKACQEVRPEVARAPVHWWEQSRSPWSRLHLDFAGPFQGKVFLVIVDAYSKWLEVAMVPSMASAAVIKVLRQLFATHGLPETIVSDNGAAFVSQEFRAFLADNFIRGVTSAPFHPSSNGQAERMVRTAKESIVRLMEGNWSARIARMLFLQHATPCTATGKSPAELLLGRRLVTVLDYVHPDKMPNRNSRATPQAETDTTRYLAPEDLVWVRNYSRGSRWVAGVVTRTSGPVSYYVTLENGQVWKRHIDQLRRRALSREESDNSSLANDAELQDQSENGPEAQSPGASANEPGSASPQDDEVQVGDPEMSGTPSVPDETPIAAPLPQVTPNPEPATPVVRRSSRSCRTPQYLRDYVCCAH</sequence>
<dbReference type="PANTHER" id="PTHR37984:SF12">
    <property type="entry name" value="RIBONUCLEASE H"/>
    <property type="match status" value="1"/>
</dbReference>
<dbReference type="GO" id="GO:0003676">
    <property type="term" value="F:nucleic acid binding"/>
    <property type="evidence" value="ECO:0007669"/>
    <property type="project" value="InterPro"/>
</dbReference>
<gene>
    <name evidence="6" type="primary">LOC114598558</name>
</gene>
<feature type="compositionally biased region" description="Polar residues" evidence="4">
    <location>
        <begin position="950"/>
        <end position="965"/>
    </location>
</feature>
<organism evidence="6 7">
    <name type="scientific">Podarcis muralis</name>
    <name type="common">Wall lizard</name>
    <name type="synonym">Lacerta muralis</name>
    <dbReference type="NCBI Taxonomy" id="64176"/>
    <lineage>
        <taxon>Eukaryota</taxon>
        <taxon>Metazoa</taxon>
        <taxon>Chordata</taxon>
        <taxon>Craniata</taxon>
        <taxon>Vertebrata</taxon>
        <taxon>Euteleostomi</taxon>
        <taxon>Lepidosauria</taxon>
        <taxon>Squamata</taxon>
        <taxon>Bifurcata</taxon>
        <taxon>Unidentata</taxon>
        <taxon>Episquamata</taxon>
        <taxon>Laterata</taxon>
        <taxon>Lacertibaenia</taxon>
        <taxon>Lacertidae</taxon>
        <taxon>Podarcis</taxon>
    </lineage>
</organism>
<dbReference type="FunFam" id="3.30.70.270:FF:000026">
    <property type="entry name" value="Transposon Ty3-G Gag-Pol polyprotein"/>
    <property type="match status" value="1"/>
</dbReference>
<dbReference type="Gene3D" id="3.10.10.10">
    <property type="entry name" value="HIV Type 1 Reverse Transcriptase, subunit A, domain 1"/>
    <property type="match status" value="1"/>
</dbReference>
<dbReference type="RefSeq" id="XP_028588182.1">
    <property type="nucleotide sequence ID" value="XM_028732349.1"/>
</dbReference>
<dbReference type="Pfam" id="PF00078">
    <property type="entry name" value="RVT_1"/>
    <property type="match status" value="1"/>
</dbReference>
<dbReference type="FunFam" id="1.10.340.70:FF:000003">
    <property type="entry name" value="Protein CBG25708"/>
    <property type="match status" value="1"/>
</dbReference>
<dbReference type="CDD" id="cd09274">
    <property type="entry name" value="RNase_HI_RT_Ty3"/>
    <property type="match status" value="1"/>
</dbReference>
<dbReference type="InterPro" id="IPR043128">
    <property type="entry name" value="Rev_trsase/Diguanyl_cyclase"/>
</dbReference>
<dbReference type="Gene3D" id="1.10.340.70">
    <property type="match status" value="1"/>
</dbReference>
<dbReference type="Ensembl" id="ENSPMRT00000003543.1">
    <property type="protein sequence ID" value="ENSPMRP00000003306.1"/>
    <property type="gene ID" value="ENSPMRG00000002341.1"/>
</dbReference>
<dbReference type="KEGG" id="pmua:114598558"/>
<evidence type="ECO:0000313" key="7">
    <source>
        <dbReference type="Proteomes" id="UP000472272"/>
    </source>
</evidence>
<dbReference type="InterPro" id="IPR001584">
    <property type="entry name" value="Integrase_cat-core"/>
</dbReference>
<evidence type="ECO:0000256" key="4">
    <source>
        <dbReference type="SAM" id="MobiDB-lite"/>
    </source>
</evidence>
<dbReference type="Gene3D" id="3.30.420.10">
    <property type="entry name" value="Ribonuclease H-like superfamily/Ribonuclease H"/>
    <property type="match status" value="1"/>
</dbReference>
<feature type="compositionally biased region" description="Polar residues" evidence="4">
    <location>
        <begin position="972"/>
        <end position="984"/>
    </location>
</feature>
<proteinExistence type="inferred from homology"/>
<evidence type="ECO:0000256" key="3">
    <source>
        <dbReference type="ARBA" id="ARBA00039658"/>
    </source>
</evidence>
<reference evidence="6 7" key="1">
    <citation type="journal article" date="2019" name="Proc. Natl. Acad. Sci. U.S.A.">
        <title>Regulatory changes in pterin and carotenoid genes underlie balanced color polymorphisms in the wall lizard.</title>
        <authorList>
            <person name="Andrade P."/>
            <person name="Pinho C."/>
            <person name="Perez I de Lanuza G."/>
            <person name="Afonso S."/>
            <person name="Brejcha J."/>
            <person name="Rubin C.J."/>
            <person name="Wallerman O."/>
            <person name="Pereira P."/>
            <person name="Sabatino S.J."/>
            <person name="Bellati A."/>
            <person name="Pellitteri-Rosa D."/>
            <person name="Bosakova Z."/>
            <person name="Bunikis I."/>
            <person name="Carretero M.A."/>
            <person name="Feiner N."/>
            <person name="Marsik P."/>
            <person name="Pauperio F."/>
            <person name="Salvi D."/>
            <person name="Soler L."/>
            <person name="While G.M."/>
            <person name="Uller T."/>
            <person name="Font E."/>
            <person name="Andersson L."/>
            <person name="Carneiro M."/>
        </authorList>
    </citation>
    <scope>NUCLEOTIDE SEQUENCE</scope>
</reference>
<dbReference type="FunFam" id="3.30.420.10:FF:000063">
    <property type="entry name" value="Retrovirus-related Pol polyprotein from transposon 297-like Protein"/>
    <property type="match status" value="1"/>
</dbReference>
<dbReference type="SUPFAM" id="SSF53098">
    <property type="entry name" value="Ribonuclease H-like"/>
    <property type="match status" value="1"/>
</dbReference>
<dbReference type="SUPFAM" id="SSF50630">
    <property type="entry name" value="Acid proteases"/>
    <property type="match status" value="1"/>
</dbReference>
<accession>A0A670HUV4</accession>
<dbReference type="Gene3D" id="3.30.70.270">
    <property type="match status" value="2"/>
</dbReference>
<dbReference type="Pfam" id="PF00665">
    <property type="entry name" value="rve"/>
    <property type="match status" value="1"/>
</dbReference>
<dbReference type="EC" id="3.1.26.4" evidence="2"/>
<reference evidence="6" key="3">
    <citation type="submission" date="2025-09" db="UniProtKB">
        <authorList>
            <consortium name="Ensembl"/>
        </authorList>
    </citation>
    <scope>IDENTIFICATION</scope>
</reference>
<dbReference type="GeneTree" id="ENSGT00940000166838"/>
<evidence type="ECO:0000259" key="5">
    <source>
        <dbReference type="PROSITE" id="PS50994"/>
    </source>
</evidence>
<dbReference type="InterPro" id="IPR000477">
    <property type="entry name" value="RT_dom"/>
</dbReference>
<evidence type="ECO:0000256" key="2">
    <source>
        <dbReference type="ARBA" id="ARBA00012180"/>
    </source>
</evidence>
<dbReference type="GeneID" id="114598558"/>
<dbReference type="InterPro" id="IPR041588">
    <property type="entry name" value="Integrase_H2C2"/>
</dbReference>
<evidence type="ECO:0000313" key="6">
    <source>
        <dbReference type="Ensembl" id="ENSPMRP00000003306.1"/>
    </source>
</evidence>
<dbReference type="OrthoDB" id="9049943at2759"/>
<dbReference type="GO" id="GO:0004523">
    <property type="term" value="F:RNA-DNA hybrid ribonuclease activity"/>
    <property type="evidence" value="ECO:0007669"/>
    <property type="project" value="UniProtKB-EC"/>
</dbReference>
<dbReference type="GO" id="GO:0015074">
    <property type="term" value="P:DNA integration"/>
    <property type="evidence" value="ECO:0007669"/>
    <property type="project" value="InterPro"/>
</dbReference>
<dbReference type="FunFam" id="3.10.20.370:FF:000001">
    <property type="entry name" value="Retrovirus-related Pol polyprotein from transposon 17.6-like protein"/>
    <property type="match status" value="1"/>
</dbReference>
<dbReference type="SUPFAM" id="SSF56672">
    <property type="entry name" value="DNA/RNA polymerases"/>
    <property type="match status" value="1"/>
</dbReference>